<dbReference type="Gene3D" id="3.40.390.10">
    <property type="entry name" value="Collagenase (Catalytic Domain)"/>
    <property type="match status" value="1"/>
</dbReference>
<dbReference type="Proteomes" id="UP001165092">
    <property type="component" value="Unassembled WGS sequence"/>
</dbReference>
<proteinExistence type="inferred from homology"/>
<sequence length="308" mass="33368">MKTNGNLWRTLSTCGGLVASATALVTLLAMPDAPARERLCAPGHSAARVSDVAVHDPNTLTPEDAAELDRQLQAAAVPQKSPDPQNPVTIPVVFHVISAENGTGDLSTETITEQIAVINKAFGGQYGGVDTGLRFVLDRVSRTVNDRWFSDFATFEDSAKTELRQGGAGTLNIYSVNLGTGLLGRATFPQDYKKNPKADGVTIDYRTVPGGGRENFDLGHTTTHETGHWFGLFHTFQNGCDEPGDYVEDTPFEREQATGCPEGRDTCPDKAGTDPIHNYMNYSNDPCLNQFTPGQAERMTLAWTAFRT</sequence>
<evidence type="ECO:0000256" key="1">
    <source>
        <dbReference type="ARBA" id="ARBA00008721"/>
    </source>
</evidence>
<dbReference type="AlphaFoldDB" id="A0A9W6UJ05"/>
<evidence type="ECO:0000256" key="6">
    <source>
        <dbReference type="ARBA" id="ARBA00022833"/>
    </source>
</evidence>
<evidence type="ECO:0000256" key="2">
    <source>
        <dbReference type="ARBA" id="ARBA00022670"/>
    </source>
</evidence>
<comment type="similarity">
    <text evidence="1">Belongs to the peptidase M43B family.</text>
</comment>
<dbReference type="GO" id="GO:0046872">
    <property type="term" value="F:metal ion binding"/>
    <property type="evidence" value="ECO:0007669"/>
    <property type="project" value="UniProtKB-KW"/>
</dbReference>
<dbReference type="GO" id="GO:0006508">
    <property type="term" value="P:proteolysis"/>
    <property type="evidence" value="ECO:0007669"/>
    <property type="project" value="UniProtKB-KW"/>
</dbReference>
<dbReference type="GO" id="GO:0008237">
    <property type="term" value="F:metallopeptidase activity"/>
    <property type="evidence" value="ECO:0007669"/>
    <property type="project" value="UniProtKB-KW"/>
</dbReference>
<comment type="caution">
    <text evidence="10">The sequence shown here is derived from an EMBL/GenBank/DDBJ whole genome shotgun (WGS) entry which is preliminary data.</text>
</comment>
<keyword evidence="3" id="KW-0479">Metal-binding</keyword>
<gene>
    <name evidence="10" type="ORF">Nans01_47970</name>
</gene>
<dbReference type="PANTHER" id="PTHR47466">
    <property type="match status" value="1"/>
</dbReference>
<evidence type="ECO:0000256" key="5">
    <source>
        <dbReference type="ARBA" id="ARBA00022801"/>
    </source>
</evidence>
<evidence type="ECO:0000256" key="3">
    <source>
        <dbReference type="ARBA" id="ARBA00022723"/>
    </source>
</evidence>
<dbReference type="InterPro" id="IPR008754">
    <property type="entry name" value="Peptidase_M43"/>
</dbReference>
<protein>
    <submittedName>
        <fullName evidence="10">Zinc metalloprotease</fullName>
    </submittedName>
</protein>
<dbReference type="PANTHER" id="PTHR47466:SF1">
    <property type="entry name" value="METALLOPROTEASE MEP1 (AFU_ORTHOLOGUE AFUA_1G07730)-RELATED"/>
    <property type="match status" value="1"/>
</dbReference>
<dbReference type="CDD" id="cd04275">
    <property type="entry name" value="ZnMc_pappalysin_like"/>
    <property type="match status" value="1"/>
</dbReference>
<name>A0A9W6UJ05_9ACTN</name>
<dbReference type="EMBL" id="BSQG01000014">
    <property type="protein sequence ID" value="GLU50446.1"/>
    <property type="molecule type" value="Genomic_DNA"/>
</dbReference>
<keyword evidence="5" id="KW-0378">Hydrolase</keyword>
<dbReference type="InterPro" id="IPR024079">
    <property type="entry name" value="MetalloPept_cat_dom_sf"/>
</dbReference>
<reference evidence="10" key="1">
    <citation type="submission" date="2023-02" db="EMBL/GenBank/DDBJ databases">
        <title>Nocardiopsis ansamitocini NBRC 112285.</title>
        <authorList>
            <person name="Ichikawa N."/>
            <person name="Sato H."/>
            <person name="Tonouchi N."/>
        </authorList>
    </citation>
    <scope>NUCLEOTIDE SEQUENCE</scope>
    <source>
        <strain evidence="10">NBRC 112285</strain>
    </source>
</reference>
<keyword evidence="7 10" id="KW-0482">Metalloprotease</keyword>
<dbReference type="RefSeq" id="WP_285761970.1">
    <property type="nucleotide sequence ID" value="NZ_BSQG01000014.1"/>
</dbReference>
<organism evidence="10 11">
    <name type="scientific">Nocardiopsis ansamitocini</name>
    <dbReference type="NCBI Taxonomy" id="1670832"/>
    <lineage>
        <taxon>Bacteria</taxon>
        <taxon>Bacillati</taxon>
        <taxon>Actinomycetota</taxon>
        <taxon>Actinomycetes</taxon>
        <taxon>Streptosporangiales</taxon>
        <taxon>Nocardiopsidaceae</taxon>
        <taxon>Nocardiopsis</taxon>
    </lineage>
</organism>
<keyword evidence="4" id="KW-0732">Signal</keyword>
<keyword evidence="8" id="KW-1015">Disulfide bond</keyword>
<dbReference type="Pfam" id="PF05572">
    <property type="entry name" value="Peptidase_M43"/>
    <property type="match status" value="1"/>
</dbReference>
<evidence type="ECO:0000256" key="7">
    <source>
        <dbReference type="ARBA" id="ARBA00023049"/>
    </source>
</evidence>
<keyword evidence="11" id="KW-1185">Reference proteome</keyword>
<evidence type="ECO:0000313" key="11">
    <source>
        <dbReference type="Proteomes" id="UP001165092"/>
    </source>
</evidence>
<evidence type="ECO:0000256" key="4">
    <source>
        <dbReference type="ARBA" id="ARBA00022729"/>
    </source>
</evidence>
<keyword evidence="2" id="KW-0645">Protease</keyword>
<evidence type="ECO:0000256" key="8">
    <source>
        <dbReference type="ARBA" id="ARBA00023157"/>
    </source>
</evidence>
<evidence type="ECO:0000259" key="9">
    <source>
        <dbReference type="Pfam" id="PF05572"/>
    </source>
</evidence>
<feature type="domain" description="Peptidase M43 pregnancy-associated plasma-A" evidence="9">
    <location>
        <begin position="219"/>
        <end position="300"/>
    </location>
</feature>
<dbReference type="SUPFAM" id="SSF55486">
    <property type="entry name" value="Metalloproteases ('zincins'), catalytic domain"/>
    <property type="match status" value="1"/>
</dbReference>
<keyword evidence="6" id="KW-0862">Zinc</keyword>
<accession>A0A9W6UJ05</accession>
<evidence type="ECO:0000313" key="10">
    <source>
        <dbReference type="EMBL" id="GLU50446.1"/>
    </source>
</evidence>